<dbReference type="InterPro" id="IPR036273">
    <property type="entry name" value="CRAL/TRIO_N_dom_sf"/>
</dbReference>
<dbReference type="AlphaFoldDB" id="A0A9Q9DNM8"/>
<protein>
    <submittedName>
        <fullName evidence="2">CRAL TRIO domain</fullName>
    </submittedName>
</protein>
<dbReference type="Gene3D" id="3.40.525.10">
    <property type="entry name" value="CRAL-TRIO lipid binding domain"/>
    <property type="match status" value="1"/>
</dbReference>
<accession>A0A9Q9DNM8</accession>
<dbReference type="SUPFAM" id="SSF52087">
    <property type="entry name" value="CRAL/TRIO domain"/>
    <property type="match status" value="1"/>
</dbReference>
<dbReference type="InterPro" id="IPR001251">
    <property type="entry name" value="CRAL-TRIO_dom"/>
</dbReference>
<dbReference type="PRINTS" id="PR00180">
    <property type="entry name" value="CRETINALDHBP"/>
</dbReference>
<dbReference type="OrthoDB" id="30289at2759"/>
<evidence type="ECO:0000259" key="1">
    <source>
        <dbReference type="PROSITE" id="PS50191"/>
    </source>
</evidence>
<evidence type="ECO:0000313" key="3">
    <source>
        <dbReference type="Proteomes" id="UP001056012"/>
    </source>
</evidence>
<gene>
    <name evidence="2" type="ORF">yc1106_00886</name>
</gene>
<dbReference type="CDD" id="cd00170">
    <property type="entry name" value="SEC14"/>
    <property type="match status" value="1"/>
</dbReference>
<dbReference type="Pfam" id="PF00650">
    <property type="entry name" value="CRAL_TRIO"/>
    <property type="match status" value="1"/>
</dbReference>
<dbReference type="PANTHER" id="PTHR45657">
    <property type="entry name" value="CRAL-TRIO DOMAIN-CONTAINING PROTEIN YKL091C-RELATED"/>
    <property type="match status" value="1"/>
</dbReference>
<dbReference type="VEuPathDB" id="FungiDB:yc1106_00886"/>
<feature type="domain" description="CRAL-TRIO" evidence="1">
    <location>
        <begin position="104"/>
        <end position="279"/>
    </location>
</feature>
<dbReference type="InterPro" id="IPR051026">
    <property type="entry name" value="PI/PC_transfer"/>
</dbReference>
<organism evidence="2 3">
    <name type="scientific">Curvularia clavata</name>
    <dbReference type="NCBI Taxonomy" id="95742"/>
    <lineage>
        <taxon>Eukaryota</taxon>
        <taxon>Fungi</taxon>
        <taxon>Dikarya</taxon>
        <taxon>Ascomycota</taxon>
        <taxon>Pezizomycotina</taxon>
        <taxon>Dothideomycetes</taxon>
        <taxon>Pleosporomycetidae</taxon>
        <taxon>Pleosporales</taxon>
        <taxon>Pleosporineae</taxon>
        <taxon>Pleosporaceae</taxon>
        <taxon>Curvularia</taxon>
    </lineage>
</organism>
<dbReference type="InterPro" id="IPR011074">
    <property type="entry name" value="CRAL/TRIO_N_dom"/>
</dbReference>
<keyword evidence="3" id="KW-1185">Reference proteome</keyword>
<dbReference type="SMART" id="SM01100">
    <property type="entry name" value="CRAL_TRIO_N"/>
    <property type="match status" value="1"/>
</dbReference>
<sequence>MISQQHVTDGTTQVHSPVEATLTPAELQAFQQLKQKCHEAGYSDLSNNADLDNHIGIDDDITLLRFLRARKFDVDGAYAQFAQARELHKSHNIIQGYDTIDIQDYEEAKKLYPHWTGRRDKRGLPICFFDISHLDAQRMKGYSRSADEVRRALTVHDTLTRFVLPLCSMAGATTPISSCLYIVDISTFGLKQAWSLRKYTQDISKLLATSYPEVIDRVWVVGAPSYFPTIWGWIKGWIDPVTAAKLVFVSAEEALGKMAEVIEHDCIPSRYGGSFEFEHGALPVLDEALTAALTWLENGARRLPRGPLKWARDNEGKQCLMAVGTENGVERRERVAVVEVK</sequence>
<dbReference type="SMART" id="SM00516">
    <property type="entry name" value="SEC14"/>
    <property type="match status" value="1"/>
</dbReference>
<dbReference type="InterPro" id="IPR036865">
    <property type="entry name" value="CRAL-TRIO_dom_sf"/>
</dbReference>
<reference evidence="2" key="1">
    <citation type="submission" date="2021-12" db="EMBL/GenBank/DDBJ databases">
        <title>Curvularia clavata genome.</title>
        <authorList>
            <person name="Cao Y."/>
        </authorList>
    </citation>
    <scope>NUCLEOTIDE SEQUENCE</scope>
    <source>
        <strain evidence="2">Yc1106</strain>
    </source>
</reference>
<proteinExistence type="predicted"/>
<dbReference type="Proteomes" id="UP001056012">
    <property type="component" value="Chromosome 1"/>
</dbReference>
<dbReference type="SUPFAM" id="SSF46938">
    <property type="entry name" value="CRAL/TRIO N-terminal domain"/>
    <property type="match status" value="1"/>
</dbReference>
<dbReference type="Gene3D" id="1.10.8.20">
    <property type="entry name" value="N-terminal domain of phosphatidylinositol transfer protein sec14p"/>
    <property type="match status" value="1"/>
</dbReference>
<evidence type="ECO:0000313" key="2">
    <source>
        <dbReference type="EMBL" id="USP73612.1"/>
    </source>
</evidence>
<name>A0A9Q9DNM8_CURCL</name>
<dbReference type="EMBL" id="CP089274">
    <property type="protein sequence ID" value="USP73612.1"/>
    <property type="molecule type" value="Genomic_DNA"/>
</dbReference>
<dbReference type="Pfam" id="PF03765">
    <property type="entry name" value="CRAL_TRIO_N"/>
    <property type="match status" value="1"/>
</dbReference>
<dbReference type="PROSITE" id="PS50191">
    <property type="entry name" value="CRAL_TRIO"/>
    <property type="match status" value="1"/>
</dbReference>
<dbReference type="PANTHER" id="PTHR45657:SF20">
    <property type="entry name" value="CRAL_TRIO DOMAIN PROTEIN (AFU_ORTHOLOGUE AFUA_5G00680)"/>
    <property type="match status" value="1"/>
</dbReference>